<feature type="transmembrane region" description="Helical" evidence="2">
    <location>
        <begin position="22"/>
        <end position="40"/>
    </location>
</feature>
<dbReference type="AlphaFoldDB" id="G4QFE3"/>
<name>G4QFE3_GLANF</name>
<gene>
    <name evidence="3" type="primary">mshJ</name>
    <name evidence="3" type="ordered locus">GNIT_0333</name>
</gene>
<evidence type="ECO:0000313" key="4">
    <source>
        <dbReference type="Proteomes" id="UP000009282"/>
    </source>
</evidence>
<reference evidence="3 4" key="1">
    <citation type="journal article" date="2011" name="J. Bacteriol.">
        <title>Complete genome sequence of seawater bacterium Glaciecola nitratireducens FR1064T.</title>
        <authorList>
            <person name="Bian F."/>
            <person name="Qin Q.L."/>
            <person name="Xie B.B."/>
            <person name="Shu Y.L."/>
            <person name="Zhang X.Y."/>
            <person name="Yu Y."/>
            <person name="Chen B."/>
            <person name="Chen X.L."/>
            <person name="Zhou B.C."/>
            <person name="Zhang Y.Z."/>
        </authorList>
    </citation>
    <scope>NUCLEOTIDE SEQUENCE [LARGE SCALE GENOMIC DNA]</scope>
    <source>
        <strain evidence="4">JCM 12485 / KCTC 12276 / FR1064</strain>
    </source>
</reference>
<evidence type="ECO:0000313" key="3">
    <source>
        <dbReference type="EMBL" id="AEP28487.1"/>
    </source>
</evidence>
<sequence length="227" mass="25632">MSNFTDKLEAKFSSISVREQKLVFYAVPLVICLVFILGFIEPAITQTIETRGKISVQKLRLVNGSNSVDLVQAQLNVDPDVALNNQIADVNQQIKSLERQFSEELEQLVPPYAMPLVLEQLFANAKKLKLMSMASIPPTNIFKDDADSTSSENPITNAIGPELFKHGLKISFEGSFFDTRDFLMSAEQMGWKLHWHEIEFAVSEYPRAQVDIELFTLSRSEAYINVN</sequence>
<accession>G4QFE3</accession>
<organism evidence="3 4">
    <name type="scientific">Glaciecola nitratireducens (strain JCM 12485 / KCTC 12276 / FR1064)</name>
    <dbReference type="NCBI Taxonomy" id="1085623"/>
    <lineage>
        <taxon>Bacteria</taxon>
        <taxon>Pseudomonadati</taxon>
        <taxon>Pseudomonadota</taxon>
        <taxon>Gammaproteobacteria</taxon>
        <taxon>Alteromonadales</taxon>
        <taxon>Alteromonadaceae</taxon>
        <taxon>Brumicola</taxon>
    </lineage>
</organism>
<keyword evidence="2" id="KW-1133">Transmembrane helix</keyword>
<keyword evidence="1" id="KW-0175">Coiled coil</keyword>
<dbReference type="OrthoDB" id="9151209at2"/>
<dbReference type="eggNOG" id="COG3149">
    <property type="taxonomic scope" value="Bacteria"/>
</dbReference>
<protein>
    <submittedName>
        <fullName evidence="3">MSHA biogenesis protein MshJ</fullName>
    </submittedName>
</protein>
<keyword evidence="2" id="KW-0472">Membrane</keyword>
<dbReference type="STRING" id="1085623.GNIT_0333"/>
<dbReference type="EMBL" id="CP003060">
    <property type="protein sequence ID" value="AEP28487.1"/>
    <property type="molecule type" value="Genomic_DNA"/>
</dbReference>
<dbReference type="KEGG" id="gni:GNIT_0333"/>
<evidence type="ECO:0000256" key="2">
    <source>
        <dbReference type="SAM" id="Phobius"/>
    </source>
</evidence>
<keyword evidence="4" id="KW-1185">Reference proteome</keyword>
<feature type="coiled-coil region" evidence="1">
    <location>
        <begin position="80"/>
        <end position="107"/>
    </location>
</feature>
<proteinExistence type="predicted"/>
<dbReference type="Proteomes" id="UP000009282">
    <property type="component" value="Chromosome"/>
</dbReference>
<evidence type="ECO:0000256" key="1">
    <source>
        <dbReference type="SAM" id="Coils"/>
    </source>
</evidence>
<dbReference type="RefSeq" id="WP_014107366.1">
    <property type="nucleotide sequence ID" value="NC_016041.1"/>
</dbReference>
<dbReference type="HOGENOM" id="CLU_102941_0_0_6"/>
<keyword evidence="2" id="KW-0812">Transmembrane</keyword>